<name>A0A4P6ZVS8_9BACL</name>
<keyword evidence="5 10" id="KW-0315">Glutamine amidotransferase</keyword>
<evidence type="ECO:0000259" key="12">
    <source>
        <dbReference type="Pfam" id="PF00117"/>
    </source>
</evidence>
<dbReference type="NCBIfam" id="TIGR01855">
    <property type="entry name" value="IMP_synth_hisH"/>
    <property type="match status" value="1"/>
</dbReference>
<dbReference type="PANTHER" id="PTHR42701:SF1">
    <property type="entry name" value="IMIDAZOLE GLYCEROL PHOSPHATE SYNTHASE SUBUNIT HISH"/>
    <property type="match status" value="1"/>
</dbReference>
<evidence type="ECO:0000256" key="4">
    <source>
        <dbReference type="ARBA" id="ARBA00022801"/>
    </source>
</evidence>
<feature type="active site" description="Nucleophile" evidence="10 11">
    <location>
        <position position="80"/>
    </location>
</feature>
<dbReference type="GO" id="GO:0005737">
    <property type="term" value="C:cytoplasm"/>
    <property type="evidence" value="ECO:0007669"/>
    <property type="project" value="UniProtKB-SubCell"/>
</dbReference>
<comment type="pathway">
    <text evidence="1 10">Amino-acid biosynthesis; L-histidine biosynthesis; L-histidine from 5-phospho-alpha-D-ribose 1-diphosphate: step 5/9.</text>
</comment>
<evidence type="ECO:0000313" key="13">
    <source>
        <dbReference type="EMBL" id="QBP40481.1"/>
    </source>
</evidence>
<dbReference type="EC" id="3.5.1.2" evidence="10"/>
<comment type="catalytic activity">
    <reaction evidence="8 10">
        <text>5-[(5-phospho-1-deoxy-D-ribulos-1-ylimino)methylamino]-1-(5-phospho-beta-D-ribosyl)imidazole-4-carboxamide + L-glutamine = D-erythro-1-(imidazol-4-yl)glycerol 3-phosphate + 5-amino-1-(5-phospho-beta-D-ribosyl)imidazole-4-carboxamide + L-glutamate + H(+)</text>
        <dbReference type="Rhea" id="RHEA:24793"/>
        <dbReference type="ChEBI" id="CHEBI:15378"/>
        <dbReference type="ChEBI" id="CHEBI:29985"/>
        <dbReference type="ChEBI" id="CHEBI:58278"/>
        <dbReference type="ChEBI" id="CHEBI:58359"/>
        <dbReference type="ChEBI" id="CHEBI:58475"/>
        <dbReference type="ChEBI" id="CHEBI:58525"/>
        <dbReference type="EC" id="4.3.2.10"/>
    </reaction>
</comment>
<evidence type="ECO:0000256" key="8">
    <source>
        <dbReference type="ARBA" id="ARBA00047838"/>
    </source>
</evidence>
<comment type="catalytic activity">
    <reaction evidence="9 10">
        <text>L-glutamine + H2O = L-glutamate + NH4(+)</text>
        <dbReference type="Rhea" id="RHEA:15889"/>
        <dbReference type="ChEBI" id="CHEBI:15377"/>
        <dbReference type="ChEBI" id="CHEBI:28938"/>
        <dbReference type="ChEBI" id="CHEBI:29985"/>
        <dbReference type="ChEBI" id="CHEBI:58359"/>
        <dbReference type="EC" id="3.5.1.2"/>
    </reaction>
</comment>
<comment type="subcellular location">
    <subcellularLocation>
        <location evidence="10">Cytoplasm</location>
    </subcellularLocation>
</comment>
<dbReference type="Gene3D" id="3.40.50.880">
    <property type="match status" value="1"/>
</dbReference>
<evidence type="ECO:0000256" key="7">
    <source>
        <dbReference type="ARBA" id="ARBA00023239"/>
    </source>
</evidence>
<proteinExistence type="inferred from homology"/>
<accession>A0A4P6ZVS8</accession>
<feature type="domain" description="Glutamine amidotransferase" evidence="12">
    <location>
        <begin position="5"/>
        <end position="207"/>
    </location>
</feature>
<dbReference type="Pfam" id="PF00117">
    <property type="entry name" value="GATase"/>
    <property type="match status" value="1"/>
</dbReference>
<keyword evidence="4 10" id="KW-0378">Hydrolase</keyword>
<dbReference type="KEGG" id="panc:E2636_04760"/>
<keyword evidence="3 10" id="KW-0028">Amino-acid biosynthesis</keyword>
<feature type="active site" evidence="10 11">
    <location>
        <position position="191"/>
    </location>
</feature>
<dbReference type="InterPro" id="IPR010139">
    <property type="entry name" value="Imidazole-glycPsynth_HisH"/>
</dbReference>
<dbReference type="GO" id="GO:0000107">
    <property type="term" value="F:imidazoleglycerol-phosphate synthase activity"/>
    <property type="evidence" value="ECO:0007669"/>
    <property type="project" value="UniProtKB-UniRule"/>
</dbReference>
<comment type="function">
    <text evidence="10">IGPS catalyzes the conversion of PRFAR and glutamine to IGP, AICAR and glutamate. The HisH subunit catalyzes the hydrolysis of glutamine to glutamate and ammonia as part of the synthesis of IGP and AICAR. The resulting ammonia molecule is channeled to the active site of HisF.</text>
</comment>
<dbReference type="PROSITE" id="PS51273">
    <property type="entry name" value="GATASE_TYPE_1"/>
    <property type="match status" value="1"/>
</dbReference>
<dbReference type="InterPro" id="IPR017926">
    <property type="entry name" value="GATASE"/>
</dbReference>
<sequence>MKIGVIDYGMGNLYSVEQALLRLECEVFITSDINKLNQMDGYILPGVGAFPDAMSQLSELGLDDYIKQLAKTNIPLLGICLGMQLLYEDSNENGLTKGLGIFTGNIQKFDKLDSQQQRVRIPHMGWNPLSFTHQPEWLDGLDKEDSTHVYFVHSYLAQNTRQHEVVASSTYAGQFVPGLVQKDNFTGMQFHPEKSGPFGKYLLTKWVKQVQKRRDQT</sequence>
<dbReference type="PIRSF" id="PIRSF000495">
    <property type="entry name" value="Amidotransf_hisH"/>
    <property type="match status" value="1"/>
</dbReference>
<comment type="subunit">
    <text evidence="2 10">Heterodimer of HisH and HisF.</text>
</comment>
<dbReference type="Proteomes" id="UP000294292">
    <property type="component" value="Chromosome"/>
</dbReference>
<dbReference type="RefSeq" id="WP_134209200.1">
    <property type="nucleotide sequence ID" value="NZ_CP038015.1"/>
</dbReference>
<evidence type="ECO:0000256" key="1">
    <source>
        <dbReference type="ARBA" id="ARBA00005091"/>
    </source>
</evidence>
<gene>
    <name evidence="10 13" type="primary">hisH</name>
    <name evidence="13" type="ORF">E2636_04760</name>
</gene>
<dbReference type="InterPro" id="IPR029062">
    <property type="entry name" value="Class_I_gatase-like"/>
</dbReference>
<feature type="active site" evidence="10 11">
    <location>
        <position position="193"/>
    </location>
</feature>
<dbReference type="GO" id="GO:0016829">
    <property type="term" value="F:lyase activity"/>
    <property type="evidence" value="ECO:0007669"/>
    <property type="project" value="UniProtKB-KW"/>
</dbReference>
<dbReference type="HAMAP" id="MF_00278">
    <property type="entry name" value="HisH"/>
    <property type="match status" value="1"/>
</dbReference>
<protein>
    <recommendedName>
        <fullName evidence="10">Imidazole glycerol phosphate synthase subunit HisH</fullName>
        <ecNumber evidence="10">4.3.2.10</ecNumber>
    </recommendedName>
    <alternativeName>
        <fullName evidence="10">IGP synthase glutaminase subunit</fullName>
        <ecNumber evidence="10">3.5.1.2</ecNumber>
    </alternativeName>
    <alternativeName>
        <fullName evidence="10">IGP synthase subunit HisH</fullName>
    </alternativeName>
    <alternativeName>
        <fullName evidence="10">ImGP synthase subunit HisH</fullName>
        <shortName evidence="10">IGPS subunit HisH</shortName>
    </alternativeName>
</protein>
<dbReference type="EMBL" id="CP038015">
    <property type="protein sequence ID" value="QBP40481.1"/>
    <property type="molecule type" value="Genomic_DNA"/>
</dbReference>
<evidence type="ECO:0000256" key="9">
    <source>
        <dbReference type="ARBA" id="ARBA00049534"/>
    </source>
</evidence>
<evidence type="ECO:0000256" key="2">
    <source>
        <dbReference type="ARBA" id="ARBA00011152"/>
    </source>
</evidence>
<evidence type="ECO:0000256" key="11">
    <source>
        <dbReference type="PIRSR" id="PIRSR000495-1"/>
    </source>
</evidence>
<keyword evidence="6 10" id="KW-0368">Histidine biosynthesis</keyword>
<reference evidence="13 14" key="1">
    <citation type="submission" date="2019-03" db="EMBL/GenBank/DDBJ databases">
        <title>Complete genome sequence of Paenisporosarcina antarctica CGMCC 1.6503T.</title>
        <authorList>
            <person name="Rong J.-C."/>
            <person name="Chi N.-Y."/>
            <person name="Zhang Q.-F."/>
        </authorList>
    </citation>
    <scope>NUCLEOTIDE SEQUENCE [LARGE SCALE GENOMIC DNA]</scope>
    <source>
        <strain evidence="13 14">CGMCC 1.6503</strain>
    </source>
</reference>
<dbReference type="EC" id="4.3.2.10" evidence="10"/>
<dbReference type="OrthoDB" id="9807137at2"/>
<evidence type="ECO:0000256" key="5">
    <source>
        <dbReference type="ARBA" id="ARBA00022962"/>
    </source>
</evidence>
<dbReference type="GO" id="GO:0000105">
    <property type="term" value="P:L-histidine biosynthetic process"/>
    <property type="evidence" value="ECO:0007669"/>
    <property type="project" value="UniProtKB-UniRule"/>
</dbReference>
<dbReference type="UniPathway" id="UPA00031">
    <property type="reaction ID" value="UER00010"/>
</dbReference>
<dbReference type="CDD" id="cd01748">
    <property type="entry name" value="GATase1_IGP_Synthase"/>
    <property type="match status" value="1"/>
</dbReference>
<keyword evidence="10" id="KW-0963">Cytoplasm</keyword>
<evidence type="ECO:0000256" key="3">
    <source>
        <dbReference type="ARBA" id="ARBA00022605"/>
    </source>
</evidence>
<evidence type="ECO:0000256" key="6">
    <source>
        <dbReference type="ARBA" id="ARBA00023102"/>
    </source>
</evidence>
<dbReference type="PANTHER" id="PTHR42701">
    <property type="entry name" value="IMIDAZOLE GLYCEROL PHOSPHATE SYNTHASE SUBUNIT HISH"/>
    <property type="match status" value="1"/>
</dbReference>
<dbReference type="SUPFAM" id="SSF52317">
    <property type="entry name" value="Class I glutamine amidotransferase-like"/>
    <property type="match status" value="1"/>
</dbReference>
<evidence type="ECO:0000256" key="10">
    <source>
        <dbReference type="HAMAP-Rule" id="MF_00278"/>
    </source>
</evidence>
<evidence type="ECO:0000313" key="14">
    <source>
        <dbReference type="Proteomes" id="UP000294292"/>
    </source>
</evidence>
<organism evidence="13 14">
    <name type="scientific">Paenisporosarcina antarctica</name>
    <dbReference type="NCBI Taxonomy" id="417367"/>
    <lineage>
        <taxon>Bacteria</taxon>
        <taxon>Bacillati</taxon>
        <taxon>Bacillota</taxon>
        <taxon>Bacilli</taxon>
        <taxon>Bacillales</taxon>
        <taxon>Caryophanaceae</taxon>
        <taxon>Paenisporosarcina</taxon>
    </lineage>
</organism>
<dbReference type="AlphaFoldDB" id="A0A4P6ZVS8"/>
<dbReference type="GO" id="GO:0004359">
    <property type="term" value="F:glutaminase activity"/>
    <property type="evidence" value="ECO:0007669"/>
    <property type="project" value="UniProtKB-EC"/>
</dbReference>
<keyword evidence="14" id="KW-1185">Reference proteome</keyword>
<keyword evidence="7 10" id="KW-0456">Lyase</keyword>